<dbReference type="Gene3D" id="1.20.1250.20">
    <property type="entry name" value="MFS general substrate transporter like domains"/>
    <property type="match status" value="2"/>
</dbReference>
<feature type="transmembrane region" description="Helical" evidence="7">
    <location>
        <begin position="12"/>
        <end position="33"/>
    </location>
</feature>
<reference evidence="9 10" key="1">
    <citation type="submission" date="2023-06" db="EMBL/GenBank/DDBJ databases">
        <authorList>
            <person name="Oyuntsetseg B."/>
            <person name="Kim S.B."/>
        </authorList>
    </citation>
    <scope>NUCLEOTIDE SEQUENCE [LARGE SCALE GENOMIC DNA]</scope>
    <source>
        <strain evidence="9 10">2-15</strain>
    </source>
</reference>
<feature type="transmembrane region" description="Helical" evidence="7">
    <location>
        <begin position="335"/>
        <end position="357"/>
    </location>
</feature>
<organism evidence="9 10">
    <name type="scientific">Amycolatopsis carbonis</name>
    <dbReference type="NCBI Taxonomy" id="715471"/>
    <lineage>
        <taxon>Bacteria</taxon>
        <taxon>Bacillati</taxon>
        <taxon>Actinomycetota</taxon>
        <taxon>Actinomycetes</taxon>
        <taxon>Pseudonocardiales</taxon>
        <taxon>Pseudonocardiaceae</taxon>
        <taxon>Amycolatopsis</taxon>
    </lineage>
</organism>
<keyword evidence="2" id="KW-0813">Transport</keyword>
<proteinExistence type="predicted"/>
<dbReference type="EMBL" id="CP127294">
    <property type="protein sequence ID" value="WIX76937.1"/>
    <property type="molecule type" value="Genomic_DNA"/>
</dbReference>
<dbReference type="NCBIfam" id="TIGR00711">
    <property type="entry name" value="efflux_EmrB"/>
    <property type="match status" value="1"/>
</dbReference>
<feature type="transmembrane region" description="Helical" evidence="7">
    <location>
        <begin position="86"/>
        <end position="105"/>
    </location>
</feature>
<evidence type="ECO:0000256" key="3">
    <source>
        <dbReference type="ARBA" id="ARBA00022475"/>
    </source>
</evidence>
<feature type="transmembrane region" description="Helical" evidence="7">
    <location>
        <begin position="278"/>
        <end position="301"/>
    </location>
</feature>
<evidence type="ECO:0000256" key="2">
    <source>
        <dbReference type="ARBA" id="ARBA00022448"/>
    </source>
</evidence>
<dbReference type="InterPro" id="IPR020846">
    <property type="entry name" value="MFS_dom"/>
</dbReference>
<dbReference type="InterPro" id="IPR036259">
    <property type="entry name" value="MFS_trans_sf"/>
</dbReference>
<evidence type="ECO:0000256" key="7">
    <source>
        <dbReference type="SAM" id="Phobius"/>
    </source>
</evidence>
<name>A0A9Y2IBY8_9PSEU</name>
<evidence type="ECO:0000256" key="5">
    <source>
        <dbReference type="ARBA" id="ARBA00022989"/>
    </source>
</evidence>
<feature type="transmembrane region" description="Helical" evidence="7">
    <location>
        <begin position="443"/>
        <end position="462"/>
    </location>
</feature>
<evidence type="ECO:0000256" key="6">
    <source>
        <dbReference type="ARBA" id="ARBA00023136"/>
    </source>
</evidence>
<dbReference type="PANTHER" id="PTHR42718">
    <property type="entry name" value="MAJOR FACILITATOR SUPERFAMILY MULTIDRUG TRANSPORTER MFSC"/>
    <property type="match status" value="1"/>
</dbReference>
<dbReference type="Pfam" id="PF07690">
    <property type="entry name" value="MFS_1"/>
    <property type="match status" value="1"/>
</dbReference>
<dbReference type="InterPro" id="IPR011701">
    <property type="entry name" value="MFS"/>
</dbReference>
<evidence type="ECO:0000259" key="8">
    <source>
        <dbReference type="PROSITE" id="PS50850"/>
    </source>
</evidence>
<dbReference type="GO" id="GO:0022857">
    <property type="term" value="F:transmembrane transporter activity"/>
    <property type="evidence" value="ECO:0007669"/>
    <property type="project" value="InterPro"/>
</dbReference>
<dbReference type="PANTHER" id="PTHR42718:SF46">
    <property type="entry name" value="BLR6921 PROTEIN"/>
    <property type="match status" value="1"/>
</dbReference>
<gene>
    <name evidence="9" type="ORF">QRX50_36785</name>
</gene>
<keyword evidence="5 7" id="KW-1133">Transmembrane helix</keyword>
<comment type="subcellular location">
    <subcellularLocation>
        <location evidence="1">Cell membrane</location>
        <topology evidence="1">Multi-pass membrane protein</topology>
    </subcellularLocation>
</comment>
<evidence type="ECO:0000313" key="9">
    <source>
        <dbReference type="EMBL" id="WIX76937.1"/>
    </source>
</evidence>
<feature type="transmembrane region" description="Helical" evidence="7">
    <location>
        <begin position="238"/>
        <end position="257"/>
    </location>
</feature>
<evidence type="ECO:0000256" key="4">
    <source>
        <dbReference type="ARBA" id="ARBA00022692"/>
    </source>
</evidence>
<sequence length="480" mass="49035">MQTVVEGRDTGRIPVAVWRTAIVLAAGSVMAGLDTSLVNVGLDAIGGKLGASLAATQWISSGYLLALAAALPACGWLGRRFGSGRLWLWALVGFTVTSALCAAAPGIGLLIAARVLQGVTGGLLIPSGMAILGEVAGRAGMGRVIATSSVPAILAPAVGPVVGALVIANLSWHWLFLINVPVGALGFFAGLRWVPRGEPGVAGRLDVVSLVLVVVGLPLTVYAITGATDHRSLAVPEVWIPLLGGLVALGAFAWRSLRTTAPLMDLRLARDRVFGSAAVSVFFTATALFGGLIVMPLYFQLLRGDDIVRSGLLLMAFSLGAAAMFPVAGSLTDRYGGGIVTAAGLVVSIATTVPMAVLPADANLPLVEVLQVARGIGMALAGSPTVSAALSAVDKSQMSDASAQVNILSRLGGALGSAIFVVLLSSGTAVGGEQALEVFHRTFWLMVIACAIALVAAVWLTWEQRAVAAQARSLDTPTIN</sequence>
<evidence type="ECO:0000256" key="1">
    <source>
        <dbReference type="ARBA" id="ARBA00004651"/>
    </source>
</evidence>
<keyword evidence="4 7" id="KW-0812">Transmembrane</keyword>
<dbReference type="SUPFAM" id="SSF103473">
    <property type="entry name" value="MFS general substrate transporter"/>
    <property type="match status" value="1"/>
</dbReference>
<dbReference type="Proteomes" id="UP001236014">
    <property type="component" value="Chromosome"/>
</dbReference>
<keyword evidence="10" id="KW-1185">Reference proteome</keyword>
<feature type="transmembrane region" description="Helical" evidence="7">
    <location>
        <begin position="207"/>
        <end position="226"/>
    </location>
</feature>
<feature type="transmembrane region" description="Helical" evidence="7">
    <location>
        <begin position="174"/>
        <end position="195"/>
    </location>
</feature>
<feature type="transmembrane region" description="Helical" evidence="7">
    <location>
        <begin position="144"/>
        <end position="168"/>
    </location>
</feature>
<feature type="domain" description="Major facilitator superfamily (MFS) profile" evidence="8">
    <location>
        <begin position="20"/>
        <end position="465"/>
    </location>
</feature>
<dbReference type="PROSITE" id="PS50850">
    <property type="entry name" value="MFS"/>
    <property type="match status" value="1"/>
</dbReference>
<feature type="transmembrane region" description="Helical" evidence="7">
    <location>
        <begin position="369"/>
        <end position="390"/>
    </location>
</feature>
<feature type="transmembrane region" description="Helical" evidence="7">
    <location>
        <begin position="411"/>
        <end position="431"/>
    </location>
</feature>
<keyword evidence="3" id="KW-1003">Cell membrane</keyword>
<dbReference type="InterPro" id="IPR004638">
    <property type="entry name" value="EmrB-like"/>
</dbReference>
<evidence type="ECO:0000313" key="10">
    <source>
        <dbReference type="Proteomes" id="UP001236014"/>
    </source>
</evidence>
<keyword evidence="6 7" id="KW-0472">Membrane</keyword>
<accession>A0A9Y2IBY8</accession>
<dbReference type="RefSeq" id="WP_285967683.1">
    <property type="nucleotide sequence ID" value="NZ_CP127294.1"/>
</dbReference>
<feature type="transmembrane region" description="Helical" evidence="7">
    <location>
        <begin position="53"/>
        <end position="74"/>
    </location>
</feature>
<protein>
    <submittedName>
        <fullName evidence="9">DHA2 family efflux MFS transporter permease subunit</fullName>
    </submittedName>
</protein>
<dbReference type="AlphaFoldDB" id="A0A9Y2IBY8"/>
<dbReference type="GO" id="GO:0005886">
    <property type="term" value="C:plasma membrane"/>
    <property type="evidence" value="ECO:0007669"/>
    <property type="project" value="UniProtKB-SubCell"/>
</dbReference>
<feature type="transmembrane region" description="Helical" evidence="7">
    <location>
        <begin position="307"/>
        <end position="328"/>
    </location>
</feature>
<feature type="transmembrane region" description="Helical" evidence="7">
    <location>
        <begin position="111"/>
        <end position="132"/>
    </location>
</feature>
<dbReference type="KEGG" id="acab:QRX50_36785"/>